<evidence type="ECO:0000313" key="5">
    <source>
        <dbReference type="EMBL" id="GAA0410375.1"/>
    </source>
</evidence>
<evidence type="ECO:0000256" key="2">
    <source>
        <dbReference type="ARBA" id="ARBA00022729"/>
    </source>
</evidence>
<comment type="subcellular location">
    <subcellularLocation>
        <location evidence="1">Cell envelope</location>
    </subcellularLocation>
</comment>
<sequence>MLHLPGGQPPNPRPEPQARKARRTGNARQISVNTHLRRAAVVVAAVSTAVGLAACGKAKEAGGGDHKKDAKGALTIGLLLPENQTARYERFDKPLIEKKIKELAGTSATVLYENAKQDASLQQQQVDTMITKRVDVLIVDAVDAKSIASSVKKADDKGIPVVAYDRLAEGPVKAYTSVDNERVGKIQGESLLKELGDNAGKGEIVMMNGSVTDPNAKMYKDGAHSVLDGKVKIGKEYDTKEWKPENANENMKGAISSLGKDHIVGVYSANDGMAGGIITALKSAGFDRLPPVTGQDAELSAVQRILAGEQFMSVYKPYQPEADAVATLAVNLAQGKKLDNVAKATVDSGTQKKIPSIIVDPFALTKADIAKYVGKPGFFTLDEICTAKYKAECDKAGLK</sequence>
<accession>A0ABN0YTP1</accession>
<dbReference type="Proteomes" id="UP001500879">
    <property type="component" value="Unassembled WGS sequence"/>
</dbReference>
<dbReference type="SUPFAM" id="SSF53822">
    <property type="entry name" value="Periplasmic binding protein-like I"/>
    <property type="match status" value="1"/>
</dbReference>
<dbReference type="InterPro" id="IPR025997">
    <property type="entry name" value="SBP_2_dom"/>
</dbReference>
<comment type="caution">
    <text evidence="5">The sequence shown here is derived from an EMBL/GenBank/DDBJ whole genome shotgun (WGS) entry which is preliminary data.</text>
</comment>
<feature type="region of interest" description="Disordered" evidence="3">
    <location>
        <begin position="1"/>
        <end position="28"/>
    </location>
</feature>
<dbReference type="Gene3D" id="3.40.50.2300">
    <property type="match status" value="2"/>
</dbReference>
<evidence type="ECO:0000256" key="1">
    <source>
        <dbReference type="ARBA" id="ARBA00004196"/>
    </source>
</evidence>
<reference evidence="5 6" key="1">
    <citation type="journal article" date="2019" name="Int. J. Syst. Evol. Microbiol.">
        <title>The Global Catalogue of Microorganisms (GCM) 10K type strain sequencing project: providing services to taxonomists for standard genome sequencing and annotation.</title>
        <authorList>
            <consortium name="The Broad Institute Genomics Platform"/>
            <consortium name="The Broad Institute Genome Sequencing Center for Infectious Disease"/>
            <person name="Wu L."/>
            <person name="Ma J."/>
        </authorList>
    </citation>
    <scope>NUCLEOTIDE SEQUENCE [LARGE SCALE GENOMIC DNA]</scope>
    <source>
        <strain evidence="5 6">JCM 4788</strain>
    </source>
</reference>
<dbReference type="Pfam" id="PF13407">
    <property type="entry name" value="Peripla_BP_4"/>
    <property type="match status" value="1"/>
</dbReference>
<dbReference type="PANTHER" id="PTHR30036:SF1">
    <property type="entry name" value="D-XYLOSE-BINDING PERIPLASMIC PROTEIN"/>
    <property type="match status" value="1"/>
</dbReference>
<evidence type="ECO:0000259" key="4">
    <source>
        <dbReference type="Pfam" id="PF13407"/>
    </source>
</evidence>
<dbReference type="CDD" id="cd19995">
    <property type="entry name" value="PBP1_ABC_xylose_binding-like"/>
    <property type="match status" value="1"/>
</dbReference>
<name>A0ABN0YTP1_9ACTN</name>
<keyword evidence="2" id="KW-0732">Signal</keyword>
<protein>
    <submittedName>
        <fullName evidence="5">Sugar ABC transporter substrate-binding protein</fullName>
    </submittedName>
</protein>
<gene>
    <name evidence="5" type="ORF">GCM10010357_34270</name>
</gene>
<keyword evidence="6" id="KW-1185">Reference proteome</keyword>
<dbReference type="InterPro" id="IPR050555">
    <property type="entry name" value="Bact_Solute-Bind_Prot2"/>
</dbReference>
<evidence type="ECO:0000313" key="6">
    <source>
        <dbReference type="Proteomes" id="UP001500879"/>
    </source>
</evidence>
<organism evidence="5 6">
    <name type="scientific">Streptomyces luteireticuli</name>
    <dbReference type="NCBI Taxonomy" id="173858"/>
    <lineage>
        <taxon>Bacteria</taxon>
        <taxon>Bacillati</taxon>
        <taxon>Actinomycetota</taxon>
        <taxon>Actinomycetes</taxon>
        <taxon>Kitasatosporales</taxon>
        <taxon>Streptomycetaceae</taxon>
        <taxon>Streptomyces</taxon>
    </lineage>
</organism>
<dbReference type="PANTHER" id="PTHR30036">
    <property type="entry name" value="D-XYLOSE-BINDING PERIPLASMIC PROTEIN"/>
    <property type="match status" value="1"/>
</dbReference>
<dbReference type="InterPro" id="IPR028082">
    <property type="entry name" value="Peripla_BP_I"/>
</dbReference>
<proteinExistence type="predicted"/>
<feature type="domain" description="Periplasmic binding protein" evidence="4">
    <location>
        <begin position="76"/>
        <end position="337"/>
    </location>
</feature>
<evidence type="ECO:0000256" key="3">
    <source>
        <dbReference type="SAM" id="MobiDB-lite"/>
    </source>
</evidence>
<dbReference type="EMBL" id="BAAABX010000041">
    <property type="protein sequence ID" value="GAA0410375.1"/>
    <property type="molecule type" value="Genomic_DNA"/>
</dbReference>